<protein>
    <submittedName>
        <fullName evidence="2">Uncharacterized protein</fullName>
    </submittedName>
</protein>
<evidence type="ECO:0000256" key="1">
    <source>
        <dbReference type="SAM" id="MobiDB-lite"/>
    </source>
</evidence>
<reference evidence="2 3" key="1">
    <citation type="journal article" date="2016" name="Fungal Biol.">
        <title>The genome of Xylona heveae provides a window into fungal endophytism.</title>
        <authorList>
            <person name="Gazis R."/>
            <person name="Kuo A."/>
            <person name="Riley R."/>
            <person name="LaButti K."/>
            <person name="Lipzen A."/>
            <person name="Lin J."/>
            <person name="Amirebrahimi M."/>
            <person name="Hesse C.N."/>
            <person name="Spatafora J.W."/>
            <person name="Henrissat B."/>
            <person name="Hainaut M."/>
            <person name="Grigoriev I.V."/>
            <person name="Hibbett D.S."/>
        </authorList>
    </citation>
    <scope>NUCLEOTIDE SEQUENCE [LARGE SCALE GENOMIC DNA]</scope>
    <source>
        <strain evidence="2 3">TC161</strain>
    </source>
</reference>
<dbReference type="RefSeq" id="XP_018192068.1">
    <property type="nucleotide sequence ID" value="XM_018331573.1"/>
</dbReference>
<evidence type="ECO:0000313" key="3">
    <source>
        <dbReference type="Proteomes" id="UP000076632"/>
    </source>
</evidence>
<proteinExistence type="predicted"/>
<feature type="compositionally biased region" description="Low complexity" evidence="1">
    <location>
        <begin position="147"/>
        <end position="159"/>
    </location>
</feature>
<feature type="region of interest" description="Disordered" evidence="1">
    <location>
        <begin position="139"/>
        <end position="159"/>
    </location>
</feature>
<gene>
    <name evidence="2" type="ORF">L228DRAFT_242988</name>
</gene>
<dbReference type="AlphaFoldDB" id="A0A165JQG8"/>
<name>A0A165JQG8_XYLHT</name>
<dbReference type="OMA" id="WMGGESE"/>
<feature type="compositionally biased region" description="Low complexity" evidence="1">
    <location>
        <begin position="1"/>
        <end position="30"/>
    </location>
</feature>
<keyword evidence="3" id="KW-1185">Reference proteome</keyword>
<dbReference type="EMBL" id="KV407454">
    <property type="protein sequence ID" value="KZF26513.1"/>
    <property type="molecule type" value="Genomic_DNA"/>
</dbReference>
<sequence>MSTPTATTSTSTPPTTLPTPTTTTMADPSTRGSNGISVQDWERMKYNTSWFLVIGCPIALALPPRKLDLYSFALTGGFVFGANHLTVSYSGMGLLGHVAAKTGIGGGATGGLPTARARQVQEELKREKMLRMQEELQAGHERTKLSQQQGQQQEANNQGVLEKVWMGGETDGWKEKRLQEEREALEEGRGYGSLIMDHIWEVWNWGKKSEDEED</sequence>
<dbReference type="OrthoDB" id="5411041at2759"/>
<organism evidence="2 3">
    <name type="scientific">Xylona heveae (strain CBS 132557 / TC161)</name>
    <dbReference type="NCBI Taxonomy" id="1328760"/>
    <lineage>
        <taxon>Eukaryota</taxon>
        <taxon>Fungi</taxon>
        <taxon>Dikarya</taxon>
        <taxon>Ascomycota</taxon>
        <taxon>Pezizomycotina</taxon>
        <taxon>Xylonomycetes</taxon>
        <taxon>Xylonales</taxon>
        <taxon>Xylonaceae</taxon>
        <taxon>Xylona</taxon>
    </lineage>
</organism>
<accession>A0A165JQG8</accession>
<evidence type="ECO:0000313" key="2">
    <source>
        <dbReference type="EMBL" id="KZF26513.1"/>
    </source>
</evidence>
<dbReference type="InParanoid" id="A0A165JQG8"/>
<dbReference type="Proteomes" id="UP000076632">
    <property type="component" value="Unassembled WGS sequence"/>
</dbReference>
<feature type="region of interest" description="Disordered" evidence="1">
    <location>
        <begin position="1"/>
        <end position="36"/>
    </location>
</feature>
<dbReference type="GeneID" id="28896710"/>